<name>A0A2P2QSM8_RHIMU</name>
<accession>A0A2P2QSM8</accession>
<proteinExistence type="predicted"/>
<dbReference type="AlphaFoldDB" id="A0A2P2QSM8"/>
<sequence>MVLCECLEYFSLLFPPSNFASEFVELLGILL</sequence>
<protein>
    <submittedName>
        <fullName evidence="1">Uncharacterized protein</fullName>
    </submittedName>
</protein>
<evidence type="ECO:0000313" key="1">
    <source>
        <dbReference type="EMBL" id="MBX69864.1"/>
    </source>
</evidence>
<dbReference type="EMBL" id="GGEC01089380">
    <property type="protein sequence ID" value="MBX69864.1"/>
    <property type="molecule type" value="Transcribed_RNA"/>
</dbReference>
<organism evidence="1">
    <name type="scientific">Rhizophora mucronata</name>
    <name type="common">Asiatic mangrove</name>
    <dbReference type="NCBI Taxonomy" id="61149"/>
    <lineage>
        <taxon>Eukaryota</taxon>
        <taxon>Viridiplantae</taxon>
        <taxon>Streptophyta</taxon>
        <taxon>Embryophyta</taxon>
        <taxon>Tracheophyta</taxon>
        <taxon>Spermatophyta</taxon>
        <taxon>Magnoliopsida</taxon>
        <taxon>eudicotyledons</taxon>
        <taxon>Gunneridae</taxon>
        <taxon>Pentapetalae</taxon>
        <taxon>rosids</taxon>
        <taxon>fabids</taxon>
        <taxon>Malpighiales</taxon>
        <taxon>Rhizophoraceae</taxon>
        <taxon>Rhizophora</taxon>
    </lineage>
</organism>
<reference evidence="1" key="1">
    <citation type="submission" date="2018-02" db="EMBL/GenBank/DDBJ databases">
        <title>Rhizophora mucronata_Transcriptome.</title>
        <authorList>
            <person name="Meera S.P."/>
            <person name="Sreeshan A."/>
            <person name="Augustine A."/>
        </authorList>
    </citation>
    <scope>NUCLEOTIDE SEQUENCE</scope>
    <source>
        <tissue evidence="1">Leaf</tissue>
    </source>
</reference>